<evidence type="ECO:0000313" key="2">
    <source>
        <dbReference type="EMBL" id="CAK0871697.1"/>
    </source>
</evidence>
<dbReference type="Proteomes" id="UP001189429">
    <property type="component" value="Unassembled WGS sequence"/>
</dbReference>
<sequence>GVAEAPNVPAQGMKCLGLWLENADHTNDKLEEVWNQAQTKEKAVVLGKPDVQGDLSRDPVGSTSLFDLPIKQWIYKPRQYIRHVVDVITDTAGLDAVDELSCTLNIAICKHPSQPGSRVIVKHFSFLGNGRAMCTVKEKLIQGDPCTIDYKPDTFNSSSAKGSLSVPLGDGDVVQKKKEPADAMQHVKDEAPRTNWDGEQLLWVEQEYVDPASPLQHVKKEFVCKVLQILKDRDHVAAKETHYPLLKGDIRPEYQPVVDKITRALLGSTVLLIGEAKFGKTPLMYIMAMALARHHADCANEARGRSIAVPAVRVASEMDFFRGEVRGICRLGPLHFRTLVGSAILFRQSPLEVGETWAPCVFGDGDLADQRPRVLKAFFDPTQVESNVYVRWGAAKFKRNQARFGGDNEYDAAAEPTPTDWAFAATARDKETRTTSYLVEMVKPAFPKNLSLNNIGAMLKRCNILLNTTQNVYFRPAGTLAFVEKLPLKDGYITPEAGTCLQNFLRNNVRRNQEDFDNLLAFEKRDMLKLMREAKAQYNQGGAEPAEEPAAEPAAVSPQPAAPPNPDGEELGLGSTFQEEEGVFGHGGGMDAAPEATPATPPTKPVKAEPGVWKRKLSSGGGLINLCSPSPKRARVDAKKSREQEKAKLDGLISPFSDGSRFSCRTHRAARASGELVAMGKARPAAKRGKARAAAQSRVTARRPAAAPSVLKKPAAADQLGAPKNVPCVRRGAPTKRIRHAQATWARSLKDFVNMPAKTIINKLTRDKILPDWKGVTCPYCGEGTLGPLKHYADSNGGWAYRCNSKECKRRVLPRAFHPIFKCGTGQSHVSLADQASVLFCSIAKCSQTSVRFLLQKNHKLTGSIYESLHAVRAKSVVQHEKNIMFGADLPWADVEADEVDIAKGEDPNTDAATDKPVIWAQWGGMVQRGDQKSLVLFKLDPAKTKRRAPGPGPIRKRDWKPLAYKWVHKRNIILHTDGARSYKLKLEGVKHDWVVHAKKRVMVKGKWVWIKPKFTKITHHDVPDDSKPNKTKRVWVKAGTQIIDRIWGELRKHLGNKKTVNTKALTNKIRSYQWLYWHRGEDLWLATGKMLEEAFLKEHCQ</sequence>
<feature type="region of interest" description="Disordered" evidence="1">
    <location>
        <begin position="538"/>
        <end position="611"/>
    </location>
</feature>
<evidence type="ECO:0000313" key="3">
    <source>
        <dbReference type="Proteomes" id="UP001189429"/>
    </source>
</evidence>
<proteinExistence type="predicted"/>
<keyword evidence="3" id="KW-1185">Reference proteome</keyword>
<feature type="non-terminal residue" evidence="2">
    <location>
        <position position="1"/>
    </location>
</feature>
<evidence type="ECO:0000256" key="1">
    <source>
        <dbReference type="SAM" id="MobiDB-lite"/>
    </source>
</evidence>
<feature type="region of interest" description="Disordered" evidence="1">
    <location>
        <begin position="680"/>
        <end position="714"/>
    </location>
</feature>
<organism evidence="2 3">
    <name type="scientific">Prorocentrum cordatum</name>
    <dbReference type="NCBI Taxonomy" id="2364126"/>
    <lineage>
        <taxon>Eukaryota</taxon>
        <taxon>Sar</taxon>
        <taxon>Alveolata</taxon>
        <taxon>Dinophyceae</taxon>
        <taxon>Prorocentrales</taxon>
        <taxon>Prorocentraceae</taxon>
        <taxon>Prorocentrum</taxon>
    </lineage>
</organism>
<accession>A0ABN9VIZ6</accession>
<comment type="caution">
    <text evidence="2">The sequence shown here is derived from an EMBL/GenBank/DDBJ whole genome shotgun (WGS) entry which is preliminary data.</text>
</comment>
<gene>
    <name evidence="2" type="ORF">PCOR1329_LOCUS57448</name>
</gene>
<reference evidence="2" key="1">
    <citation type="submission" date="2023-10" db="EMBL/GenBank/DDBJ databases">
        <authorList>
            <person name="Chen Y."/>
            <person name="Shah S."/>
            <person name="Dougan E. K."/>
            <person name="Thang M."/>
            <person name="Chan C."/>
        </authorList>
    </citation>
    <scope>NUCLEOTIDE SEQUENCE [LARGE SCALE GENOMIC DNA]</scope>
</reference>
<name>A0ABN9VIZ6_9DINO</name>
<dbReference type="EMBL" id="CAUYUJ010017097">
    <property type="protein sequence ID" value="CAK0871697.1"/>
    <property type="molecule type" value="Genomic_DNA"/>
</dbReference>
<protein>
    <submittedName>
        <fullName evidence="2">Uncharacterized protein</fullName>
    </submittedName>
</protein>